<reference evidence="13" key="1">
    <citation type="submission" date="2025-08" db="UniProtKB">
        <authorList>
            <consortium name="Ensembl"/>
        </authorList>
    </citation>
    <scope>IDENTIFICATION</scope>
</reference>
<feature type="disulfide bond" evidence="7">
    <location>
        <begin position="1019"/>
        <end position="1046"/>
    </location>
</feature>
<name>A0A8C2HC58_CYPCA</name>
<dbReference type="SUPFAM" id="SSF49899">
    <property type="entry name" value="Concanavalin A-like lectins/glucanases"/>
    <property type="match status" value="3"/>
</dbReference>
<comment type="caution">
    <text evidence="6">Lacks conserved residue(s) required for the propagation of feature annotation.</text>
</comment>
<dbReference type="PROSITE" id="PS01186">
    <property type="entry name" value="EGF_2"/>
    <property type="match status" value="1"/>
</dbReference>
<feature type="domain" description="Laminin G" evidence="10">
    <location>
        <begin position="418"/>
        <end position="596"/>
    </location>
</feature>
<dbReference type="CDD" id="cd00110">
    <property type="entry name" value="LamG"/>
    <property type="match status" value="3"/>
</dbReference>
<sequence length="1048" mass="115117">MRLQERVMVLLALVWMCNFALCARKTSARKSERLSPPLDIQLETVNCTAFSVRWKMPRRHVSTITGYKVFYTEMRNNRPTSNAVALEVPLSLEMLTTDVVIGNLKVATLYRVSVGAYGWAGEGRPSMPRDISTGSLEKCMPPAPPTQPKVVPVSDTELALSWQHGESEGSAPVLYFLVAYIRPEMDTEWMYIREPVESNSMVLKGLIPETEYQFVIRAVNAHGISPPSAINNPVRTLGSADTGSGDYDVYISNSDSKDEDGFEIDDSDYDVFIEEIKSLTSSKKSGRRSQLRSRAGTPSNGNVIYRIRTPVSQNISITPTAAAAWTTSTTPTSSASRTTTTPVILTGSAPTTPPPVVPSPSPSVTPWKGERPRVYDVPCDETVCPPDSFCINDYDTGGSRCHCNLGRQGDFCSEGLTVNFPKFYGYSHMTFEPLKNSYQSFQISLEFKAEAEDGLLLYCGENEHGRGDFTSLALVRGKLHYRFNCGTGAAQIVSDSSIVIGQWHRVTIFRDGMNGWLRLDNDTPVSGRSQGQYTKITFRTPLFLGGAPNAYWLVRAVGTNRGFQGCMQSLTVNSKAIDIRPWPKGNALSGADIGECSNSVCEKVTCANGGICFANRADGFICLCPLGYKGFLCEESFLLSLPQFNESMYSYASAPWPQPSHNYLSFMEFEMTFQPTNPDGTLLYTDDAASRDFLSISLVGGYVEFRFDCGSGATIIRSEEAVATDVWHELRVSRTAKNGILQVDNQRPVEGMAEGAFTQIKCSSPLYIGGVPNYDITKTSAGALRPFSGTVQKITLNDRTIELNPGQAFGVNVLNADHPCVENPCANGGTCRPKWDGYDCDCTLGYDGKHCQKECGNYCLNTVTESIEIPQFTGRSYLTYDNRDILKRVSGSRTNMFMRFKSTSKDGLLLWRGDSPMRANSDYLSLGLQDGALIFSYNLGSGAATVVINGTFSDGKWHRVKAVRDGQSGKLTVDDYGAKTGRSPGKMRQLNINGDLYIGGMKEIALHTNRQYMRGLVGCISHFTLATDYHLSLVDDAADGKNINTCTN</sequence>
<feature type="domain" description="EGF-like" evidence="11">
    <location>
        <begin position="816"/>
        <end position="852"/>
    </location>
</feature>
<dbReference type="CDD" id="cd00063">
    <property type="entry name" value="FN3"/>
    <property type="match status" value="2"/>
</dbReference>
<feature type="disulfide bond" evidence="6">
    <location>
        <begin position="384"/>
        <end position="401"/>
    </location>
</feature>
<evidence type="ECO:0000256" key="6">
    <source>
        <dbReference type="PROSITE-ProRule" id="PRU00076"/>
    </source>
</evidence>
<dbReference type="SMART" id="SM00179">
    <property type="entry name" value="EGF_CA"/>
    <property type="match status" value="2"/>
</dbReference>
<dbReference type="Pfam" id="PF02210">
    <property type="entry name" value="Laminin_G_2"/>
    <property type="match status" value="2"/>
</dbReference>
<dbReference type="Gene3D" id="2.60.40.10">
    <property type="entry name" value="Immunoglobulins"/>
    <property type="match status" value="2"/>
</dbReference>
<feature type="domain" description="EGF-like" evidence="11">
    <location>
        <begin position="375"/>
        <end position="413"/>
    </location>
</feature>
<feature type="disulfide bond" evidence="6">
    <location>
        <begin position="403"/>
        <end position="412"/>
    </location>
</feature>
<feature type="domain" description="EGF-like" evidence="11">
    <location>
        <begin position="597"/>
        <end position="634"/>
    </location>
</feature>
<evidence type="ECO:0000256" key="9">
    <source>
        <dbReference type="SAM" id="SignalP"/>
    </source>
</evidence>
<feature type="domain" description="Fibronectin type-III" evidence="12">
    <location>
        <begin position="144"/>
        <end position="239"/>
    </location>
</feature>
<dbReference type="SMART" id="SM00282">
    <property type="entry name" value="LamG"/>
    <property type="match status" value="3"/>
</dbReference>
<dbReference type="PANTHER" id="PTHR15036:SF88">
    <property type="entry name" value="PIKACHURIN"/>
    <property type="match status" value="1"/>
</dbReference>
<comment type="subcellular location">
    <subcellularLocation>
        <location evidence="1">Cell projection</location>
    </subcellularLocation>
</comment>
<dbReference type="FunFam" id="2.10.25.10:FF:000095">
    <property type="entry name" value="Notch, isoform B"/>
    <property type="match status" value="1"/>
</dbReference>
<proteinExistence type="predicted"/>
<dbReference type="PROSITE" id="PS50025">
    <property type="entry name" value="LAM_G_DOMAIN"/>
    <property type="match status" value="3"/>
</dbReference>
<protein>
    <submittedName>
        <fullName evidence="13">EGF like, fibronectin type III and laminin G domains</fullName>
    </submittedName>
</protein>
<keyword evidence="4 6" id="KW-1015">Disulfide bond</keyword>
<dbReference type="InterPro" id="IPR056943">
    <property type="entry name" value="EGF_Pikachurin"/>
</dbReference>
<feature type="chain" id="PRO_5034691455" evidence="9">
    <location>
        <begin position="29"/>
        <end position="1048"/>
    </location>
</feature>
<dbReference type="FunFam" id="2.60.120.200:FF:000032">
    <property type="entry name" value="pikachurin isoform X1"/>
    <property type="match status" value="1"/>
</dbReference>
<dbReference type="FunFam" id="2.60.120.200:FF:000363">
    <property type="entry name" value="Agrin, putative"/>
    <property type="match status" value="1"/>
</dbReference>
<evidence type="ECO:0000313" key="14">
    <source>
        <dbReference type="Proteomes" id="UP000694701"/>
    </source>
</evidence>
<dbReference type="CDD" id="cd00054">
    <property type="entry name" value="EGF_CA"/>
    <property type="match status" value="2"/>
</dbReference>
<dbReference type="Pfam" id="PF25016">
    <property type="entry name" value="EGF_Pikachurin"/>
    <property type="match status" value="1"/>
</dbReference>
<dbReference type="FunFam" id="2.60.120.200:FF:000034">
    <property type="entry name" value="pikachurin isoform X1"/>
    <property type="match status" value="1"/>
</dbReference>
<dbReference type="Pfam" id="PF00008">
    <property type="entry name" value="EGF"/>
    <property type="match status" value="2"/>
</dbReference>
<evidence type="ECO:0000256" key="2">
    <source>
        <dbReference type="ARBA" id="ARBA00022536"/>
    </source>
</evidence>
<evidence type="ECO:0000259" key="10">
    <source>
        <dbReference type="PROSITE" id="PS50025"/>
    </source>
</evidence>
<dbReference type="InterPro" id="IPR036116">
    <property type="entry name" value="FN3_sf"/>
</dbReference>
<feature type="disulfide bond" evidence="6">
    <location>
        <begin position="624"/>
        <end position="633"/>
    </location>
</feature>
<dbReference type="Gene3D" id="2.60.120.200">
    <property type="match status" value="3"/>
</dbReference>
<dbReference type="InterPro" id="IPR000742">
    <property type="entry name" value="EGF"/>
</dbReference>
<dbReference type="InterPro" id="IPR013783">
    <property type="entry name" value="Ig-like_fold"/>
</dbReference>
<evidence type="ECO:0000256" key="7">
    <source>
        <dbReference type="PROSITE-ProRule" id="PRU00122"/>
    </source>
</evidence>
<feature type="domain" description="Laminin G" evidence="10">
    <location>
        <begin position="641"/>
        <end position="820"/>
    </location>
</feature>
<evidence type="ECO:0000256" key="1">
    <source>
        <dbReference type="ARBA" id="ARBA00004316"/>
    </source>
</evidence>
<dbReference type="InterPro" id="IPR001791">
    <property type="entry name" value="Laminin_G"/>
</dbReference>
<dbReference type="InterPro" id="IPR001881">
    <property type="entry name" value="EGF-like_Ca-bd_dom"/>
</dbReference>
<evidence type="ECO:0000256" key="5">
    <source>
        <dbReference type="ARBA" id="ARBA00023273"/>
    </source>
</evidence>
<dbReference type="InterPro" id="IPR013320">
    <property type="entry name" value="ConA-like_dom_sf"/>
</dbReference>
<dbReference type="SMART" id="SM00060">
    <property type="entry name" value="FN3"/>
    <property type="match status" value="2"/>
</dbReference>
<dbReference type="SMART" id="SM00181">
    <property type="entry name" value="EGF"/>
    <property type="match status" value="3"/>
</dbReference>
<dbReference type="GO" id="GO:0042995">
    <property type="term" value="C:cell projection"/>
    <property type="evidence" value="ECO:0007669"/>
    <property type="project" value="UniProtKB-SubCell"/>
</dbReference>
<feature type="region of interest" description="Disordered" evidence="8">
    <location>
        <begin position="346"/>
        <end position="369"/>
    </location>
</feature>
<dbReference type="GO" id="GO:0005509">
    <property type="term" value="F:calcium ion binding"/>
    <property type="evidence" value="ECO:0007669"/>
    <property type="project" value="InterPro"/>
</dbReference>
<feature type="disulfide bond" evidence="6">
    <location>
        <begin position="842"/>
        <end position="851"/>
    </location>
</feature>
<evidence type="ECO:0000259" key="12">
    <source>
        <dbReference type="PROSITE" id="PS50853"/>
    </source>
</evidence>
<dbReference type="PANTHER" id="PTHR15036">
    <property type="entry name" value="PIKACHURIN-LIKE PROTEIN"/>
    <property type="match status" value="1"/>
</dbReference>
<evidence type="ECO:0000256" key="8">
    <source>
        <dbReference type="SAM" id="MobiDB-lite"/>
    </source>
</evidence>
<feature type="signal peptide" evidence="9">
    <location>
        <begin position="1"/>
        <end position="28"/>
    </location>
</feature>
<evidence type="ECO:0000256" key="4">
    <source>
        <dbReference type="ARBA" id="ARBA00023157"/>
    </source>
</evidence>
<dbReference type="GO" id="GO:0005604">
    <property type="term" value="C:basement membrane"/>
    <property type="evidence" value="ECO:0007669"/>
    <property type="project" value="UniProtKB-ARBA"/>
</dbReference>
<dbReference type="PROSITE" id="PS50853">
    <property type="entry name" value="FN3"/>
    <property type="match status" value="2"/>
</dbReference>
<dbReference type="SUPFAM" id="SSF49265">
    <property type="entry name" value="Fibronectin type III"/>
    <property type="match status" value="1"/>
</dbReference>
<dbReference type="Pfam" id="PF00054">
    <property type="entry name" value="Laminin_G_1"/>
    <property type="match status" value="1"/>
</dbReference>
<feature type="domain" description="Fibronectin type-III" evidence="12">
    <location>
        <begin position="36"/>
        <end position="136"/>
    </location>
</feature>
<evidence type="ECO:0000313" key="13">
    <source>
        <dbReference type="Ensembl" id="ENSCCRP00020032327.1"/>
    </source>
</evidence>
<dbReference type="Pfam" id="PF00041">
    <property type="entry name" value="fn3"/>
    <property type="match status" value="2"/>
</dbReference>
<dbReference type="Gene3D" id="2.10.25.10">
    <property type="entry name" value="Laminin"/>
    <property type="match status" value="2"/>
</dbReference>
<feature type="domain" description="Laminin G" evidence="10">
    <location>
        <begin position="867"/>
        <end position="1046"/>
    </location>
</feature>
<dbReference type="PROSITE" id="PS00022">
    <property type="entry name" value="EGF_1"/>
    <property type="match status" value="3"/>
</dbReference>
<evidence type="ECO:0000256" key="3">
    <source>
        <dbReference type="ARBA" id="ARBA00022737"/>
    </source>
</evidence>
<keyword evidence="2 6" id="KW-0245">EGF-like domain</keyword>
<evidence type="ECO:0000259" key="11">
    <source>
        <dbReference type="PROSITE" id="PS50026"/>
    </source>
</evidence>
<accession>A0A8C2HC58</accession>
<dbReference type="AlphaFoldDB" id="A0A8C2HC58"/>
<dbReference type="Proteomes" id="UP000694701">
    <property type="component" value="Unplaced"/>
</dbReference>
<keyword evidence="3" id="KW-0677">Repeat</keyword>
<dbReference type="Ensembl" id="ENSCCRT00020035346.1">
    <property type="protein sequence ID" value="ENSCCRP00020032327.1"/>
    <property type="gene ID" value="ENSCCRG00020014589.1"/>
</dbReference>
<feature type="compositionally biased region" description="Pro residues" evidence="8">
    <location>
        <begin position="351"/>
        <end position="363"/>
    </location>
</feature>
<keyword evidence="9" id="KW-0732">Signal</keyword>
<feature type="region of interest" description="Disordered" evidence="8">
    <location>
        <begin position="283"/>
        <end position="302"/>
    </location>
</feature>
<keyword evidence="5" id="KW-0966">Cell projection</keyword>
<dbReference type="InterPro" id="IPR003961">
    <property type="entry name" value="FN3_dom"/>
</dbReference>
<dbReference type="InterPro" id="IPR050372">
    <property type="entry name" value="Neurexin-related_CASP"/>
</dbReference>
<organism evidence="13 14">
    <name type="scientific">Cyprinus carpio</name>
    <name type="common">Common carp</name>
    <dbReference type="NCBI Taxonomy" id="7962"/>
    <lineage>
        <taxon>Eukaryota</taxon>
        <taxon>Metazoa</taxon>
        <taxon>Chordata</taxon>
        <taxon>Craniata</taxon>
        <taxon>Vertebrata</taxon>
        <taxon>Euteleostomi</taxon>
        <taxon>Actinopterygii</taxon>
        <taxon>Neopterygii</taxon>
        <taxon>Teleostei</taxon>
        <taxon>Ostariophysi</taxon>
        <taxon>Cypriniformes</taxon>
        <taxon>Cyprinidae</taxon>
        <taxon>Cyprininae</taxon>
        <taxon>Cyprinus</taxon>
    </lineage>
</organism>
<dbReference type="PROSITE" id="PS50026">
    <property type="entry name" value="EGF_3"/>
    <property type="match status" value="3"/>
</dbReference>